<evidence type="ECO:0000313" key="3">
    <source>
        <dbReference type="EMBL" id="THJ31570.1"/>
    </source>
</evidence>
<dbReference type="SUPFAM" id="SSF52096">
    <property type="entry name" value="ClpP/crotonase"/>
    <property type="match status" value="1"/>
</dbReference>
<dbReference type="CDD" id="cd06558">
    <property type="entry name" value="crotonase-like"/>
    <property type="match status" value="1"/>
</dbReference>
<dbReference type="GO" id="GO:0003824">
    <property type="term" value="F:catalytic activity"/>
    <property type="evidence" value="ECO:0007669"/>
    <property type="project" value="InterPro"/>
</dbReference>
<dbReference type="OrthoDB" id="9777711at2"/>
<evidence type="ECO:0000313" key="4">
    <source>
        <dbReference type="Proteomes" id="UP000306236"/>
    </source>
</evidence>
<dbReference type="InterPro" id="IPR001753">
    <property type="entry name" value="Enoyl-CoA_hydra/iso"/>
</dbReference>
<accession>A0A4S5BH30</accession>
<dbReference type="RefSeq" id="WP_136407442.1">
    <property type="nucleotide sequence ID" value="NZ_SSWX01000022.1"/>
</dbReference>
<dbReference type="EMBL" id="SSWX01000022">
    <property type="protein sequence ID" value="THJ31570.1"/>
    <property type="molecule type" value="Genomic_DNA"/>
</dbReference>
<proteinExistence type="inferred from homology"/>
<dbReference type="PANTHER" id="PTHR43459:SF1">
    <property type="entry name" value="EG:BACN32G11.4 PROTEIN"/>
    <property type="match status" value="1"/>
</dbReference>
<evidence type="ECO:0000256" key="2">
    <source>
        <dbReference type="RuleBase" id="RU003707"/>
    </source>
</evidence>
<dbReference type="Gene3D" id="1.10.12.10">
    <property type="entry name" value="Lyase 2-enoyl-coa Hydratase, Chain A, domain 2"/>
    <property type="match status" value="1"/>
</dbReference>
<organism evidence="3 4">
    <name type="scientific">Lampropedia aestuarii</name>
    <dbReference type="NCBI Taxonomy" id="2562762"/>
    <lineage>
        <taxon>Bacteria</taxon>
        <taxon>Pseudomonadati</taxon>
        <taxon>Pseudomonadota</taxon>
        <taxon>Betaproteobacteria</taxon>
        <taxon>Burkholderiales</taxon>
        <taxon>Comamonadaceae</taxon>
        <taxon>Lampropedia</taxon>
    </lineage>
</organism>
<evidence type="ECO:0000256" key="1">
    <source>
        <dbReference type="ARBA" id="ARBA00005254"/>
    </source>
</evidence>
<gene>
    <name evidence="3" type="ORF">E8K88_14755</name>
</gene>
<dbReference type="Proteomes" id="UP000306236">
    <property type="component" value="Unassembled WGS sequence"/>
</dbReference>
<dbReference type="InterPro" id="IPR029045">
    <property type="entry name" value="ClpP/crotonase-like_dom_sf"/>
</dbReference>
<dbReference type="PANTHER" id="PTHR43459">
    <property type="entry name" value="ENOYL-COA HYDRATASE"/>
    <property type="match status" value="1"/>
</dbReference>
<comment type="similarity">
    <text evidence="1 2">Belongs to the enoyl-CoA hydratase/isomerase family.</text>
</comment>
<dbReference type="Gene3D" id="3.90.226.10">
    <property type="entry name" value="2-enoyl-CoA Hydratase, Chain A, domain 1"/>
    <property type="match status" value="1"/>
</dbReference>
<dbReference type="Pfam" id="PF00378">
    <property type="entry name" value="ECH_1"/>
    <property type="match status" value="1"/>
</dbReference>
<protein>
    <submittedName>
        <fullName evidence="3">Enoyl-CoA hydratase</fullName>
    </submittedName>
</protein>
<keyword evidence="4" id="KW-1185">Reference proteome</keyword>
<name>A0A4S5BH30_9BURK</name>
<dbReference type="AlphaFoldDB" id="A0A4S5BH30"/>
<dbReference type="InterPro" id="IPR018376">
    <property type="entry name" value="Enoyl-CoA_hyd/isom_CS"/>
</dbReference>
<reference evidence="3 4" key="1">
    <citation type="submission" date="2019-04" db="EMBL/GenBank/DDBJ databases">
        <title>Lampropedia sp YIM MLB12 draf genome.</title>
        <authorList>
            <person name="Wang Y.-X."/>
        </authorList>
    </citation>
    <scope>NUCLEOTIDE SEQUENCE [LARGE SCALE GENOMIC DNA]</scope>
    <source>
        <strain evidence="3 4">YIM MLB12</strain>
    </source>
</reference>
<sequence>MTSYPPTVDPNGPVLWWRDGGIAHIRFNRPEALNAIDVATAKAFHQACQDICADAQVRVVRITAAGRAFMAGGDLGAMQGDPTAVAHELISGMHGGLELLAQLPVPVIASVQGAVAGGGLGVMLGCDLVFAADNTKLAIAYPLIGASSDCSTTWGLAHMVGLRKAMEIVLMAEPINAEEALRLGLVNRVLPADGLEAFSQQVAERFANGPTVALGQLKRLVRRALHNDLSNHLQAEAEGFVRCAATADFKEGITAFLDKRPAQFQGQ</sequence>
<dbReference type="InterPro" id="IPR014748">
    <property type="entry name" value="Enoyl-CoA_hydra_C"/>
</dbReference>
<comment type="caution">
    <text evidence="3">The sequence shown here is derived from an EMBL/GenBank/DDBJ whole genome shotgun (WGS) entry which is preliminary data.</text>
</comment>
<dbReference type="PROSITE" id="PS00166">
    <property type="entry name" value="ENOYL_COA_HYDRATASE"/>
    <property type="match status" value="1"/>
</dbReference>